<dbReference type="EMBL" id="BGPR01001207">
    <property type="protein sequence ID" value="GBM48207.1"/>
    <property type="molecule type" value="Genomic_DNA"/>
</dbReference>
<reference evidence="1 2" key="1">
    <citation type="journal article" date="2019" name="Sci. Rep.">
        <title>Orb-weaving spider Araneus ventricosus genome elucidates the spidroin gene catalogue.</title>
        <authorList>
            <person name="Kono N."/>
            <person name="Nakamura H."/>
            <person name="Ohtoshi R."/>
            <person name="Moran D.A.P."/>
            <person name="Shinohara A."/>
            <person name="Yoshida Y."/>
            <person name="Fujiwara M."/>
            <person name="Mori M."/>
            <person name="Tomita M."/>
            <person name="Arakawa K."/>
        </authorList>
    </citation>
    <scope>NUCLEOTIDE SEQUENCE [LARGE SCALE GENOMIC DNA]</scope>
</reference>
<name>A0A4Y2G4P6_ARAVE</name>
<evidence type="ECO:0000313" key="1">
    <source>
        <dbReference type="EMBL" id="GBM48207.1"/>
    </source>
</evidence>
<dbReference type="AlphaFoldDB" id="A0A4Y2G4P6"/>
<proteinExistence type="predicted"/>
<gene>
    <name evidence="1" type="ORF">AVEN_72484_1</name>
</gene>
<organism evidence="1 2">
    <name type="scientific">Araneus ventricosus</name>
    <name type="common">Orbweaver spider</name>
    <name type="synonym">Epeira ventricosa</name>
    <dbReference type="NCBI Taxonomy" id="182803"/>
    <lineage>
        <taxon>Eukaryota</taxon>
        <taxon>Metazoa</taxon>
        <taxon>Ecdysozoa</taxon>
        <taxon>Arthropoda</taxon>
        <taxon>Chelicerata</taxon>
        <taxon>Arachnida</taxon>
        <taxon>Araneae</taxon>
        <taxon>Araneomorphae</taxon>
        <taxon>Entelegynae</taxon>
        <taxon>Araneoidea</taxon>
        <taxon>Araneidae</taxon>
        <taxon>Araneus</taxon>
    </lineage>
</organism>
<sequence>MWFGVMQLRSSLGKFGVTYRNSHISSYQPVFFPRWGRGVNVAKCNPNRTFCGLAAHQKAPPIYYWSTDALNGACAKSLSSTRNLKEEGSSSCGYLGH</sequence>
<evidence type="ECO:0000313" key="2">
    <source>
        <dbReference type="Proteomes" id="UP000499080"/>
    </source>
</evidence>
<accession>A0A4Y2G4P6</accession>
<keyword evidence="2" id="KW-1185">Reference proteome</keyword>
<protein>
    <submittedName>
        <fullName evidence="1">Uncharacterized protein</fullName>
    </submittedName>
</protein>
<dbReference type="Proteomes" id="UP000499080">
    <property type="component" value="Unassembled WGS sequence"/>
</dbReference>
<comment type="caution">
    <text evidence="1">The sequence shown here is derived from an EMBL/GenBank/DDBJ whole genome shotgun (WGS) entry which is preliminary data.</text>
</comment>